<dbReference type="VEuPathDB" id="VectorBase:GPPI031931"/>
<proteinExistence type="predicted"/>
<protein>
    <submittedName>
        <fullName evidence="2">Uncharacterized protein</fullName>
    </submittedName>
</protein>
<organism evidence="2 3">
    <name type="scientific">Glossina palpalis gambiensis</name>
    <dbReference type="NCBI Taxonomy" id="67801"/>
    <lineage>
        <taxon>Eukaryota</taxon>
        <taxon>Metazoa</taxon>
        <taxon>Ecdysozoa</taxon>
        <taxon>Arthropoda</taxon>
        <taxon>Hexapoda</taxon>
        <taxon>Insecta</taxon>
        <taxon>Pterygota</taxon>
        <taxon>Neoptera</taxon>
        <taxon>Endopterygota</taxon>
        <taxon>Diptera</taxon>
        <taxon>Brachycera</taxon>
        <taxon>Muscomorpha</taxon>
        <taxon>Hippoboscoidea</taxon>
        <taxon>Glossinidae</taxon>
        <taxon>Glossina</taxon>
    </lineage>
</organism>
<evidence type="ECO:0000313" key="2">
    <source>
        <dbReference type="EnsemblMetazoa" id="GPPI031931-PA"/>
    </source>
</evidence>
<keyword evidence="3" id="KW-1185">Reference proteome</keyword>
<evidence type="ECO:0000256" key="1">
    <source>
        <dbReference type="SAM" id="Phobius"/>
    </source>
</evidence>
<sequence length="113" mass="13318">NTLYGNLFHVIKIIINIYRGTTTEIHLYCALVHKYLPRQEICIGYRHFGRYTLSVLAEGQHEDSALKMSYNCAIFKKHCGICKEQGLSIVDLIYLCLFFFFFFFFVLLVRVKH</sequence>
<accession>A0A1B0BJ95</accession>
<keyword evidence="1" id="KW-0472">Membrane</keyword>
<feature type="transmembrane region" description="Helical" evidence="1">
    <location>
        <begin position="92"/>
        <end position="111"/>
    </location>
</feature>
<keyword evidence="1" id="KW-0812">Transmembrane</keyword>
<dbReference type="AlphaFoldDB" id="A0A1B0BJ95"/>
<reference evidence="2" key="2">
    <citation type="submission" date="2020-05" db="UniProtKB">
        <authorList>
            <consortium name="EnsemblMetazoa"/>
        </authorList>
    </citation>
    <scope>IDENTIFICATION</scope>
    <source>
        <strain evidence="2">IAEA</strain>
    </source>
</reference>
<evidence type="ECO:0000313" key="3">
    <source>
        <dbReference type="Proteomes" id="UP000092460"/>
    </source>
</evidence>
<dbReference type="EnsemblMetazoa" id="GPPI031931-RA">
    <property type="protein sequence ID" value="GPPI031931-PA"/>
    <property type="gene ID" value="GPPI031931"/>
</dbReference>
<reference evidence="3" key="1">
    <citation type="submission" date="2015-01" db="EMBL/GenBank/DDBJ databases">
        <authorList>
            <person name="Aksoy S."/>
            <person name="Warren W."/>
            <person name="Wilson R.K."/>
        </authorList>
    </citation>
    <scope>NUCLEOTIDE SEQUENCE [LARGE SCALE GENOMIC DNA]</scope>
    <source>
        <strain evidence="3">IAEA</strain>
    </source>
</reference>
<dbReference type="EMBL" id="JXJN01015347">
    <property type="status" value="NOT_ANNOTATED_CDS"/>
    <property type="molecule type" value="Genomic_DNA"/>
</dbReference>
<dbReference type="Proteomes" id="UP000092460">
    <property type="component" value="Unassembled WGS sequence"/>
</dbReference>
<keyword evidence="1" id="KW-1133">Transmembrane helix</keyword>
<name>A0A1B0BJ95_9MUSC</name>